<reference evidence="2" key="1">
    <citation type="submission" date="2022-03" db="EMBL/GenBank/DDBJ databases">
        <authorList>
            <person name="Alioto T."/>
            <person name="Alioto T."/>
            <person name="Gomez Garrido J."/>
        </authorList>
    </citation>
    <scope>NUCLEOTIDE SEQUENCE</scope>
</reference>
<feature type="region of interest" description="Disordered" evidence="1">
    <location>
        <begin position="36"/>
        <end position="122"/>
    </location>
</feature>
<dbReference type="Proteomes" id="UP001295444">
    <property type="component" value="Chromosome 08"/>
</dbReference>
<protein>
    <submittedName>
        <fullName evidence="2">Uncharacterized protein</fullName>
    </submittedName>
</protein>
<feature type="compositionally biased region" description="Low complexity" evidence="1">
    <location>
        <begin position="36"/>
        <end position="47"/>
    </location>
</feature>
<name>A0AAD1WLJ4_PELCU</name>
<evidence type="ECO:0000256" key="1">
    <source>
        <dbReference type="SAM" id="MobiDB-lite"/>
    </source>
</evidence>
<dbReference type="AlphaFoldDB" id="A0AAD1WLJ4"/>
<keyword evidence="3" id="KW-1185">Reference proteome</keyword>
<accession>A0AAD1WLJ4</accession>
<proteinExistence type="predicted"/>
<evidence type="ECO:0000313" key="2">
    <source>
        <dbReference type="EMBL" id="CAH2312651.1"/>
    </source>
</evidence>
<organism evidence="2 3">
    <name type="scientific">Pelobates cultripes</name>
    <name type="common">Western spadefoot toad</name>
    <dbReference type="NCBI Taxonomy" id="61616"/>
    <lineage>
        <taxon>Eukaryota</taxon>
        <taxon>Metazoa</taxon>
        <taxon>Chordata</taxon>
        <taxon>Craniata</taxon>
        <taxon>Vertebrata</taxon>
        <taxon>Euteleostomi</taxon>
        <taxon>Amphibia</taxon>
        <taxon>Batrachia</taxon>
        <taxon>Anura</taxon>
        <taxon>Pelobatoidea</taxon>
        <taxon>Pelobatidae</taxon>
        <taxon>Pelobates</taxon>
    </lineage>
</organism>
<evidence type="ECO:0000313" key="3">
    <source>
        <dbReference type="Proteomes" id="UP001295444"/>
    </source>
</evidence>
<sequence length="192" mass="21786">METGRDPERQNRSLKKALDHICAAFWEQIRLRAETAAALSSQKADAATPKHGTLEGTDEPPKQQQHSFERPEIKSGGRQGPQRKQRIRTLQRRRKRRPRNLTQKGCSTHRHGTPTSQGPAPRLNRLPITADGAAPHLPSWNTKRHKTPKEKFSSLNAIPAISLYPQARRLPHWNENLSDMRQDWLATPEGIG</sequence>
<feature type="compositionally biased region" description="Basic residues" evidence="1">
    <location>
        <begin position="81"/>
        <end position="99"/>
    </location>
</feature>
<dbReference type="EMBL" id="OW240919">
    <property type="protein sequence ID" value="CAH2312651.1"/>
    <property type="molecule type" value="Genomic_DNA"/>
</dbReference>
<gene>
    <name evidence="2" type="ORF">PECUL_23A018025</name>
</gene>